<evidence type="ECO:0000259" key="1">
    <source>
        <dbReference type="Pfam" id="PF25372"/>
    </source>
</evidence>
<gene>
    <name evidence="2" type="ORF">Ctob_005055</name>
</gene>
<dbReference type="InterPro" id="IPR057207">
    <property type="entry name" value="FBXL15_LRR"/>
</dbReference>
<feature type="domain" description="F-box/LRR-repeat protein 15-like leucin rich repeat" evidence="1">
    <location>
        <begin position="32"/>
        <end position="238"/>
    </location>
</feature>
<dbReference type="GO" id="GO:0019005">
    <property type="term" value="C:SCF ubiquitin ligase complex"/>
    <property type="evidence" value="ECO:0007669"/>
    <property type="project" value="TreeGrafter"/>
</dbReference>
<dbReference type="SUPFAM" id="SSF52047">
    <property type="entry name" value="RNI-like"/>
    <property type="match status" value="1"/>
</dbReference>
<name>A0A0M0K3C7_9EUKA</name>
<dbReference type="InterPro" id="IPR032675">
    <property type="entry name" value="LRR_dom_sf"/>
</dbReference>
<dbReference type="Pfam" id="PF25372">
    <property type="entry name" value="DUF7885"/>
    <property type="match status" value="1"/>
</dbReference>
<evidence type="ECO:0000313" key="3">
    <source>
        <dbReference type="Proteomes" id="UP000037460"/>
    </source>
</evidence>
<dbReference type="InterPro" id="IPR006553">
    <property type="entry name" value="Leu-rich_rpt_Cys-con_subtyp"/>
</dbReference>
<comment type="caution">
    <text evidence="2">The sequence shown here is derived from an EMBL/GenBank/DDBJ whole genome shotgun (WGS) entry which is preliminary data.</text>
</comment>
<protein>
    <submittedName>
        <fullName evidence="2">F-box lrr-repeat protein 2</fullName>
    </submittedName>
</protein>
<dbReference type="SUPFAM" id="SSF52058">
    <property type="entry name" value="L domain-like"/>
    <property type="match status" value="1"/>
</dbReference>
<organism evidence="2 3">
    <name type="scientific">Chrysochromulina tobinii</name>
    <dbReference type="NCBI Taxonomy" id="1460289"/>
    <lineage>
        <taxon>Eukaryota</taxon>
        <taxon>Haptista</taxon>
        <taxon>Haptophyta</taxon>
        <taxon>Prymnesiophyceae</taxon>
        <taxon>Prymnesiales</taxon>
        <taxon>Chrysochromulinaceae</taxon>
        <taxon>Chrysochromulina</taxon>
    </lineage>
</organism>
<evidence type="ECO:0000313" key="2">
    <source>
        <dbReference type="EMBL" id="KOO33371.1"/>
    </source>
</evidence>
<dbReference type="GO" id="GO:0031146">
    <property type="term" value="P:SCF-dependent proteasomal ubiquitin-dependent protein catabolic process"/>
    <property type="evidence" value="ECO:0007669"/>
    <property type="project" value="TreeGrafter"/>
</dbReference>
<dbReference type="SMART" id="SM00367">
    <property type="entry name" value="LRR_CC"/>
    <property type="match status" value="6"/>
</dbReference>
<proteinExistence type="predicted"/>
<sequence>MRLLACCIAEGTLTDGVMANFAASELKLRGSRVSDRGLCLLGRACGSRLLSLDISFCPRLKDTGLIALVHECPQLLQLQLAHCRFSDAAIERLVRSCAGLRTLDCSWNGSGITDRGVRAIGKHCLRLEKLALNGCRMSDDTLLALACALPQLTQLLTKGCDLSESGMTAALYVLPRLEVVELSQIARLSEPSLQLLLPRMSRVTRLDVSMCMRLGDVAISRAAATLPQLTVLECYGVSQLRAPTLEAARLRTLVLSGCRALATPSLVCPALETLELQSCRELRPEALTLACRTCPALRCIDLAGCKELRVLVLAAPSLCELRLDG</sequence>
<dbReference type="PANTHER" id="PTHR13318">
    <property type="entry name" value="PARTNER OF PAIRED, ISOFORM B-RELATED"/>
    <property type="match status" value="1"/>
</dbReference>
<dbReference type="Gene3D" id="3.80.10.10">
    <property type="entry name" value="Ribonuclease Inhibitor"/>
    <property type="match status" value="2"/>
</dbReference>
<reference evidence="3" key="1">
    <citation type="journal article" date="2015" name="PLoS Genet.">
        <title>Genome Sequence and Transcriptome Analyses of Chrysochromulina tobin: Metabolic Tools for Enhanced Algal Fitness in the Prominent Order Prymnesiales (Haptophyceae).</title>
        <authorList>
            <person name="Hovde B.T."/>
            <person name="Deodato C.R."/>
            <person name="Hunsperger H.M."/>
            <person name="Ryken S.A."/>
            <person name="Yost W."/>
            <person name="Jha R.K."/>
            <person name="Patterson J."/>
            <person name="Monnat R.J. Jr."/>
            <person name="Barlow S.B."/>
            <person name="Starkenburg S.R."/>
            <person name="Cattolico R.A."/>
        </authorList>
    </citation>
    <scope>NUCLEOTIDE SEQUENCE</scope>
    <source>
        <strain evidence="3">CCMP291</strain>
    </source>
</reference>
<accession>A0A0M0K3C7</accession>
<dbReference type="Proteomes" id="UP000037460">
    <property type="component" value="Unassembled WGS sequence"/>
</dbReference>
<dbReference type="AlphaFoldDB" id="A0A0M0K3C7"/>
<keyword evidence="3" id="KW-1185">Reference proteome</keyword>
<dbReference type="OrthoDB" id="550575at2759"/>
<dbReference type="EMBL" id="JWZX01001537">
    <property type="protein sequence ID" value="KOO33371.1"/>
    <property type="molecule type" value="Genomic_DNA"/>
</dbReference>